<keyword evidence="2" id="KW-1185">Reference proteome</keyword>
<evidence type="ECO:0000313" key="1">
    <source>
        <dbReference type="EMBL" id="KAK7507202.1"/>
    </source>
</evidence>
<comment type="caution">
    <text evidence="1">The sequence shown here is derived from an EMBL/GenBank/DDBJ whole genome shotgun (WGS) entry which is preliminary data.</text>
</comment>
<feature type="non-terminal residue" evidence="1">
    <location>
        <position position="1"/>
    </location>
</feature>
<organism evidence="1 2">
    <name type="scientific">Batillaria attramentaria</name>
    <dbReference type="NCBI Taxonomy" id="370345"/>
    <lineage>
        <taxon>Eukaryota</taxon>
        <taxon>Metazoa</taxon>
        <taxon>Spiralia</taxon>
        <taxon>Lophotrochozoa</taxon>
        <taxon>Mollusca</taxon>
        <taxon>Gastropoda</taxon>
        <taxon>Caenogastropoda</taxon>
        <taxon>Sorbeoconcha</taxon>
        <taxon>Cerithioidea</taxon>
        <taxon>Batillariidae</taxon>
        <taxon>Batillaria</taxon>
    </lineage>
</organism>
<dbReference type="AlphaFoldDB" id="A0ABD0M6R9"/>
<protein>
    <submittedName>
        <fullName evidence="1">Uncharacterized protein</fullName>
    </submittedName>
</protein>
<gene>
    <name evidence="1" type="ORF">BaRGS_00001137</name>
</gene>
<dbReference type="Proteomes" id="UP001519460">
    <property type="component" value="Unassembled WGS sequence"/>
</dbReference>
<name>A0ABD0M6R9_9CAEN</name>
<sequence length="53" mass="5820">CCTDFHTVIAGLFAVHCAHPRFGVCLLRMDSPLLCLSKPPVQVDCAPVLKPWI</sequence>
<proteinExistence type="predicted"/>
<accession>A0ABD0M6R9</accession>
<reference evidence="1 2" key="1">
    <citation type="journal article" date="2023" name="Sci. Data">
        <title>Genome assembly of the Korean intertidal mud-creeper Batillaria attramentaria.</title>
        <authorList>
            <person name="Patra A.K."/>
            <person name="Ho P.T."/>
            <person name="Jun S."/>
            <person name="Lee S.J."/>
            <person name="Kim Y."/>
            <person name="Won Y.J."/>
        </authorList>
    </citation>
    <scope>NUCLEOTIDE SEQUENCE [LARGE SCALE GENOMIC DNA]</scope>
    <source>
        <strain evidence="1">Wonlab-2016</strain>
    </source>
</reference>
<evidence type="ECO:0000313" key="2">
    <source>
        <dbReference type="Proteomes" id="UP001519460"/>
    </source>
</evidence>
<dbReference type="EMBL" id="JACVVK020000004">
    <property type="protein sequence ID" value="KAK7507202.1"/>
    <property type="molecule type" value="Genomic_DNA"/>
</dbReference>